<evidence type="ECO:0000313" key="4">
    <source>
        <dbReference type="Proteomes" id="UP000216339"/>
    </source>
</evidence>
<name>A0A271IZY1_9BACT</name>
<reference evidence="3 4" key="1">
    <citation type="submission" date="2016-11" db="EMBL/GenBank/DDBJ databases">
        <title>Study of marine rhodopsin-containing bacteria.</title>
        <authorList>
            <person name="Yoshizawa S."/>
            <person name="Kumagai Y."/>
            <person name="Kogure K."/>
        </authorList>
    </citation>
    <scope>NUCLEOTIDE SEQUENCE [LARGE SCALE GENOMIC DNA]</scope>
    <source>
        <strain evidence="3 4">SAORIC-28</strain>
    </source>
</reference>
<dbReference type="InterPro" id="IPR007712">
    <property type="entry name" value="RelE/ParE_toxin"/>
</dbReference>
<dbReference type="InterPro" id="IPR051803">
    <property type="entry name" value="TA_system_RelE-like_toxin"/>
</dbReference>
<evidence type="ECO:0000256" key="1">
    <source>
        <dbReference type="ARBA" id="ARBA00006226"/>
    </source>
</evidence>
<dbReference type="Proteomes" id="UP000216339">
    <property type="component" value="Unassembled WGS sequence"/>
</dbReference>
<organism evidence="3 4">
    <name type="scientific">Rubrivirga marina</name>
    <dbReference type="NCBI Taxonomy" id="1196024"/>
    <lineage>
        <taxon>Bacteria</taxon>
        <taxon>Pseudomonadati</taxon>
        <taxon>Rhodothermota</taxon>
        <taxon>Rhodothermia</taxon>
        <taxon>Rhodothermales</taxon>
        <taxon>Rubricoccaceae</taxon>
        <taxon>Rubrivirga</taxon>
    </lineage>
</organism>
<evidence type="ECO:0000256" key="2">
    <source>
        <dbReference type="ARBA" id="ARBA00022649"/>
    </source>
</evidence>
<proteinExistence type="inferred from homology"/>
<keyword evidence="2" id="KW-1277">Toxin-antitoxin system</keyword>
<protein>
    <recommendedName>
        <fullName evidence="5">Plasmid stabilization protein</fullName>
    </recommendedName>
</protein>
<dbReference type="Gene3D" id="3.30.2310.20">
    <property type="entry name" value="RelE-like"/>
    <property type="match status" value="1"/>
</dbReference>
<dbReference type="SUPFAM" id="SSF143011">
    <property type="entry name" value="RelE-like"/>
    <property type="match status" value="1"/>
</dbReference>
<dbReference type="PANTHER" id="PTHR33755:SF5">
    <property type="entry name" value="TYPE II TOXIN-ANTITOXIN SYSTEM RELE_PARE FAMILY TOXIN"/>
    <property type="match status" value="1"/>
</dbReference>
<dbReference type="Pfam" id="PF05016">
    <property type="entry name" value="ParE_toxin"/>
    <property type="match status" value="1"/>
</dbReference>
<dbReference type="RefSeq" id="WP_095510469.1">
    <property type="nucleotide sequence ID" value="NZ_MQWD01000001.1"/>
</dbReference>
<sequence length="103" mass="11558">MADVVWTPRAYADLEAIGDYHALTSPGYAEALVRRLLRATDRLGTFPESGRVVPEIGDDSMREVIHRNYRIVYMMLSDEERVEVLTVFHASRQFGSASGDADP</sequence>
<dbReference type="EMBL" id="MQWD01000001">
    <property type="protein sequence ID" value="PAP76801.1"/>
    <property type="molecule type" value="Genomic_DNA"/>
</dbReference>
<dbReference type="OrthoDB" id="5574284at2"/>
<dbReference type="InterPro" id="IPR035093">
    <property type="entry name" value="RelE/ParE_toxin_dom_sf"/>
</dbReference>
<gene>
    <name evidence="3" type="ORF">BSZ37_10330</name>
</gene>
<evidence type="ECO:0000313" key="3">
    <source>
        <dbReference type="EMBL" id="PAP76801.1"/>
    </source>
</evidence>
<dbReference type="PANTHER" id="PTHR33755">
    <property type="entry name" value="TOXIN PARE1-RELATED"/>
    <property type="match status" value="1"/>
</dbReference>
<evidence type="ECO:0008006" key="5">
    <source>
        <dbReference type="Google" id="ProtNLM"/>
    </source>
</evidence>
<dbReference type="AlphaFoldDB" id="A0A271IZY1"/>
<keyword evidence="4" id="KW-1185">Reference proteome</keyword>
<accession>A0A271IZY1</accession>
<comment type="caution">
    <text evidence="3">The sequence shown here is derived from an EMBL/GenBank/DDBJ whole genome shotgun (WGS) entry which is preliminary data.</text>
</comment>
<comment type="similarity">
    <text evidence="1">Belongs to the RelE toxin family.</text>
</comment>